<feature type="chain" id="PRO_5003638396" evidence="8">
    <location>
        <begin position="25"/>
        <end position="1080"/>
    </location>
</feature>
<proteinExistence type="inferred from homology"/>
<dbReference type="InterPro" id="IPR000209">
    <property type="entry name" value="Peptidase_S8/S53_dom"/>
</dbReference>
<evidence type="ECO:0000256" key="1">
    <source>
        <dbReference type="ARBA" id="ARBA00011073"/>
    </source>
</evidence>
<dbReference type="InterPro" id="IPR013783">
    <property type="entry name" value="Ig-like_fold"/>
</dbReference>
<evidence type="ECO:0000256" key="7">
    <source>
        <dbReference type="RuleBase" id="RU003355"/>
    </source>
</evidence>
<dbReference type="Gene3D" id="2.60.40.10">
    <property type="entry name" value="Immunoglobulins"/>
    <property type="match status" value="1"/>
</dbReference>
<dbReference type="PRINTS" id="PR00723">
    <property type="entry name" value="SUBTILISIN"/>
</dbReference>
<keyword evidence="8" id="KW-0732">Signal</keyword>
<dbReference type="PROSITE" id="PS00136">
    <property type="entry name" value="SUBTILASE_ASP"/>
    <property type="match status" value="1"/>
</dbReference>
<dbReference type="PANTHER" id="PTHR43806">
    <property type="entry name" value="PEPTIDASE S8"/>
    <property type="match status" value="1"/>
</dbReference>
<dbReference type="PROSITE" id="PS51892">
    <property type="entry name" value="SUBTILASE"/>
    <property type="match status" value="1"/>
</dbReference>
<dbReference type="PROSITE" id="PS00137">
    <property type="entry name" value="SUBTILASE_HIS"/>
    <property type="match status" value="1"/>
</dbReference>
<keyword evidence="11" id="KW-1185">Reference proteome</keyword>
<dbReference type="RefSeq" id="WP_005461615.1">
    <property type="nucleotide sequence ID" value="NZ_CM001484.1"/>
</dbReference>
<dbReference type="GO" id="GO:0005975">
    <property type="term" value="P:carbohydrate metabolic process"/>
    <property type="evidence" value="ECO:0007669"/>
    <property type="project" value="UniProtKB-ARBA"/>
</dbReference>
<dbReference type="GO" id="GO:0004252">
    <property type="term" value="F:serine-type endopeptidase activity"/>
    <property type="evidence" value="ECO:0007669"/>
    <property type="project" value="UniProtKB-UniRule"/>
</dbReference>
<dbReference type="InterPro" id="IPR036852">
    <property type="entry name" value="Peptidase_S8/S53_dom_sf"/>
</dbReference>
<dbReference type="HOGENOM" id="CLU_007528_0_0_11"/>
<evidence type="ECO:0000256" key="3">
    <source>
        <dbReference type="ARBA" id="ARBA00022801"/>
    </source>
</evidence>
<keyword evidence="4 6" id="KW-0720">Serine protease</keyword>
<dbReference type="STRING" id="928724.SacglDRAFT_00619"/>
<evidence type="ECO:0000313" key="10">
    <source>
        <dbReference type="EMBL" id="EIE97568.1"/>
    </source>
</evidence>
<feature type="active site" description="Charge relay system" evidence="5 6">
    <location>
        <position position="430"/>
    </location>
</feature>
<feature type="active site" description="Charge relay system" evidence="5 6">
    <location>
        <position position="255"/>
    </location>
</feature>
<name>I1CXZ4_9PSEU</name>
<protein>
    <submittedName>
        <fullName evidence="10">Subtilisin-like serine protease</fullName>
    </submittedName>
</protein>
<dbReference type="SUPFAM" id="SSF52743">
    <property type="entry name" value="Subtilisin-like"/>
    <property type="match status" value="1"/>
</dbReference>
<dbReference type="EMBL" id="CM001484">
    <property type="protein sequence ID" value="EIE97568.1"/>
    <property type="molecule type" value="Genomic_DNA"/>
</dbReference>
<dbReference type="InterPro" id="IPR023827">
    <property type="entry name" value="Peptidase_S8_Asp-AS"/>
</dbReference>
<dbReference type="InterPro" id="IPR022398">
    <property type="entry name" value="Peptidase_S8_His-AS"/>
</dbReference>
<evidence type="ECO:0000313" key="11">
    <source>
        <dbReference type="Proteomes" id="UP000005087"/>
    </source>
</evidence>
<evidence type="ECO:0000256" key="5">
    <source>
        <dbReference type="PIRSR" id="PIRSR615500-1"/>
    </source>
</evidence>
<evidence type="ECO:0000256" key="6">
    <source>
        <dbReference type="PROSITE-ProRule" id="PRU01240"/>
    </source>
</evidence>
<dbReference type="Proteomes" id="UP000005087">
    <property type="component" value="Chromosome"/>
</dbReference>
<reference evidence="10 11" key="1">
    <citation type="submission" date="2011-09" db="EMBL/GenBank/DDBJ databases">
        <authorList>
            <consortium name="US DOE Joint Genome Institute (JGI-PGF)"/>
            <person name="Lucas S."/>
            <person name="Han J."/>
            <person name="Lapidus A."/>
            <person name="Cheng J.-F."/>
            <person name="Goodwin L."/>
            <person name="Pitluck S."/>
            <person name="Peters L."/>
            <person name="Land M.L."/>
            <person name="Hauser L."/>
            <person name="Brambilla E."/>
            <person name="Klenk H.-P."/>
            <person name="Woyke T.J."/>
        </authorList>
    </citation>
    <scope>NUCLEOTIDE SEQUENCE [LARGE SCALE GENOMIC DNA]</scope>
    <source>
        <strain evidence="10 11">K62</strain>
    </source>
</reference>
<gene>
    <name evidence="10" type="ORF">SacglDRAFT_00619</name>
</gene>
<dbReference type="InterPro" id="IPR050131">
    <property type="entry name" value="Peptidase_S8_subtilisin-like"/>
</dbReference>
<dbReference type="InterPro" id="IPR023828">
    <property type="entry name" value="Peptidase_S8_Ser-AS"/>
</dbReference>
<evidence type="ECO:0000259" key="9">
    <source>
        <dbReference type="Pfam" id="PF00082"/>
    </source>
</evidence>
<dbReference type="PROSITE" id="PS00138">
    <property type="entry name" value="SUBTILASE_SER"/>
    <property type="match status" value="1"/>
</dbReference>
<dbReference type="GO" id="GO:0006508">
    <property type="term" value="P:proteolysis"/>
    <property type="evidence" value="ECO:0007669"/>
    <property type="project" value="UniProtKB-KW"/>
</dbReference>
<organism evidence="10 11">
    <name type="scientific">Saccharomonospora glauca K62</name>
    <dbReference type="NCBI Taxonomy" id="928724"/>
    <lineage>
        <taxon>Bacteria</taxon>
        <taxon>Bacillati</taxon>
        <taxon>Actinomycetota</taxon>
        <taxon>Actinomycetes</taxon>
        <taxon>Pseudonocardiales</taxon>
        <taxon>Pseudonocardiaceae</taxon>
        <taxon>Saccharomonospora</taxon>
    </lineage>
</organism>
<sequence length="1080" mass="113334">MAVASAVTIAAATATAVTTAPAYAAPNPAMAVEAAKGKPVVTLVTGDKVVVDVVRGDAEFVPAEGRERVGYRQYVERDAVYVVPDDAAALIADGTLDKRLFNVTALVEAGYHDGARDDVPVLVSYRENASPGIRARTTADGAAVETRSLAAISGAALETEKTEAKKFWDSVRPMLRPGAEIERLWLDAPVKATLAESVPQIGADTAWNDHGLTGKGVRVAVLDTGIDASHPDLADAVVEAEDFTGTGSTDDENGHGTHVAGIITGDGDASDGRYRGVAPDAELVIGKVLNEAGSGQESWILAGMEWAANNASVVNMSLGGFVTDGTDPMSEALNRLTEETGALFVVAAGNAGPGATTVTTPGSADAALTVGAVTKNDELADFSSRGPRAGDRAVKPDVTAPGVDIVSAQAGGTQLGDPVAEGYVALSGTSMASPHVAGAAALLAQQHTEWDADELKAALLGSARAHEQLGVFEQGAGRIDVPAALGQSVLASPASLSLGVVEWPHTDDEPLRKTITYTNVSDEPVTLDLTGELSGPDGATPAGMITVEPARLTVPAGGEAEATVTVDTTVGGPDGLYGGTVTAKSEDTTVITPISVEQEVESYRLDLTVLDRDGKVAKDPYVFLMRHDGQPAVGDTFETGEISLRLPKAGYFMEVRVDDEADSPGFVSFYEPAVEMDGDRALVLDARTAVPFDVSVDVPDAEIGSVEVRATMRAEDGSELAIITGATSAEDMYFAPSQTTHETFEFTLRTEHARPDGNGGYANSPYAIHLSRTEKRGVPDELTYEVSTDELAKVTSVHTDVGAGVTGQRELVSGTLPFTLTEYYTPGVRWDSVLWLSRSAEENGAFAGQLSHTEVFEPGDNGTRWWNTPVFGPAFPRTAVSPWAGREGNLVWVDAPLHSESAPGSSGFFAASGSTKLYRDGDLYDESDQAGFGYFEVPEEAGEYRLVAEADASDVTSVSRVVKAEWIFRSQHEETSAPLPLLAVRFAPELGEDHAARAGEELRIPVWVERNGSDETPELASLSVEVSFDGGRSWEAVPYEEGAVTVTAPEGTRDVSLRAVAKDVDGNDVKQTIVGAYPVK</sequence>
<dbReference type="InterPro" id="IPR015500">
    <property type="entry name" value="Peptidase_S8_subtilisin-rel"/>
</dbReference>
<evidence type="ECO:0000256" key="2">
    <source>
        <dbReference type="ARBA" id="ARBA00022670"/>
    </source>
</evidence>
<accession>I1CXZ4</accession>
<dbReference type="Gene3D" id="3.40.50.200">
    <property type="entry name" value="Peptidase S8/S53 domain"/>
    <property type="match status" value="1"/>
</dbReference>
<dbReference type="CDD" id="cd07487">
    <property type="entry name" value="Peptidases_S8_1"/>
    <property type="match status" value="1"/>
</dbReference>
<reference evidence="11" key="2">
    <citation type="submission" date="2012-01" db="EMBL/GenBank/DDBJ databases">
        <title>Noncontiguous Finished sequence of chromosome of Saccharomonospora glauca K62.</title>
        <authorList>
            <consortium name="US DOE Joint Genome Institute"/>
            <person name="Lucas S."/>
            <person name="Han J."/>
            <person name="Lapidus A."/>
            <person name="Cheng J.-F."/>
            <person name="Goodwin L."/>
            <person name="Pitluck S."/>
            <person name="Peters L."/>
            <person name="Mikhailova N."/>
            <person name="Held B."/>
            <person name="Detter J.C."/>
            <person name="Han C."/>
            <person name="Tapia R."/>
            <person name="Land M."/>
            <person name="Hauser L."/>
            <person name="Kyrpides N."/>
            <person name="Ivanova N."/>
            <person name="Pagani I."/>
            <person name="Brambilla E.-M."/>
            <person name="Klenk H.-P."/>
            <person name="Woyke T."/>
        </authorList>
    </citation>
    <scope>NUCLEOTIDE SEQUENCE [LARGE SCALE GENOMIC DNA]</scope>
    <source>
        <strain evidence="11">K62</strain>
    </source>
</reference>
<comment type="similarity">
    <text evidence="1 6 7">Belongs to the peptidase S8 family.</text>
</comment>
<dbReference type="PANTHER" id="PTHR43806:SF65">
    <property type="entry name" value="SERINE PROTEASE APRX"/>
    <property type="match status" value="1"/>
</dbReference>
<keyword evidence="3 6" id="KW-0378">Hydrolase</keyword>
<keyword evidence="2 6" id="KW-0645">Protease</keyword>
<feature type="domain" description="Peptidase S8/S53" evidence="9">
    <location>
        <begin position="214"/>
        <end position="477"/>
    </location>
</feature>
<dbReference type="eggNOG" id="COG1404">
    <property type="taxonomic scope" value="Bacteria"/>
</dbReference>
<feature type="signal peptide" evidence="8">
    <location>
        <begin position="1"/>
        <end position="24"/>
    </location>
</feature>
<feature type="active site" description="Charge relay system" evidence="5 6">
    <location>
        <position position="223"/>
    </location>
</feature>
<evidence type="ECO:0000256" key="8">
    <source>
        <dbReference type="SAM" id="SignalP"/>
    </source>
</evidence>
<evidence type="ECO:0000256" key="4">
    <source>
        <dbReference type="ARBA" id="ARBA00022825"/>
    </source>
</evidence>
<dbReference type="AlphaFoldDB" id="I1CXZ4"/>
<dbReference type="Pfam" id="PF00082">
    <property type="entry name" value="Peptidase_S8"/>
    <property type="match status" value="1"/>
</dbReference>